<dbReference type="Pfam" id="PF05239">
    <property type="entry name" value="PRC"/>
    <property type="match status" value="2"/>
</dbReference>
<dbReference type="AlphaFoldDB" id="G7W5J9"/>
<dbReference type="InterPro" id="IPR011033">
    <property type="entry name" value="PRC_barrel-like_sf"/>
</dbReference>
<name>G7W5J9_DESOD</name>
<sequence length="164" mass="18062">MRRTREIVGLPVLDLNSGKSIGWVHDLVLNNEKDEVVGILLEGGHFFQSTKGIPRKAIATVGKDALTVKEKIVEELKGIRWSDKVGNEVYTQGGDARGTIEDVFLDDSIEKMVGFEVSDGLFADLLHGRGTILKPHVMIDGKDILIVDNQVSPLDQTNERGLRS</sequence>
<dbReference type="EMBL" id="CP003108">
    <property type="protein sequence ID" value="AET66646.1"/>
    <property type="molecule type" value="Genomic_DNA"/>
</dbReference>
<gene>
    <name evidence="2" type="ordered locus">Desor_0971</name>
</gene>
<dbReference type="STRING" id="768706.Desor_0971"/>
<dbReference type="InterPro" id="IPR027275">
    <property type="entry name" value="PRC-brl_dom"/>
</dbReference>
<feature type="domain" description="PRC-barrel" evidence="1">
    <location>
        <begin position="79"/>
        <end position="149"/>
    </location>
</feature>
<evidence type="ECO:0000259" key="1">
    <source>
        <dbReference type="Pfam" id="PF05239"/>
    </source>
</evidence>
<dbReference type="HOGENOM" id="CLU_132076_0_0_9"/>
<protein>
    <recommendedName>
        <fullName evidence="1">PRC-barrel domain-containing protein</fullName>
    </recommendedName>
</protein>
<reference evidence="3" key="1">
    <citation type="submission" date="2011-11" db="EMBL/GenBank/DDBJ databases">
        <title>Complete sequence of Desulfosporosinus orientis DSM 765.</title>
        <authorList>
            <person name="Lucas S."/>
            <person name="Han J."/>
            <person name="Lapidus A."/>
            <person name="Cheng J.-F."/>
            <person name="Goodwin L."/>
            <person name="Pitluck S."/>
            <person name="Peters L."/>
            <person name="Ovchinnikova G."/>
            <person name="Teshima H."/>
            <person name="Detter J.C."/>
            <person name="Han C."/>
            <person name="Tapia R."/>
            <person name="Land M."/>
            <person name="Hauser L."/>
            <person name="Kyrpides N."/>
            <person name="Ivanova N."/>
            <person name="Pagani I."/>
            <person name="Pester M."/>
            <person name="Spring S."/>
            <person name="Ollivier B."/>
            <person name="Rattei T."/>
            <person name="Klenk H.-P."/>
            <person name="Wagner M."/>
            <person name="Loy A."/>
            <person name="Woyke T."/>
        </authorList>
    </citation>
    <scope>NUCLEOTIDE SEQUENCE [LARGE SCALE GENOMIC DNA]</scope>
    <source>
        <strain evidence="3">ATCC 19365 / DSM 765 / NCIMB 8382 / VKM B-1628</strain>
    </source>
</reference>
<feature type="domain" description="PRC-barrel" evidence="1">
    <location>
        <begin position="3"/>
        <end position="70"/>
    </location>
</feature>
<accession>G7W5J9</accession>
<organism evidence="2 3">
    <name type="scientific">Desulfosporosinus orientis (strain ATCC 19365 / DSM 765 / NCIMB 8382 / VKM B-1628 / Singapore I)</name>
    <name type="common">Desulfotomaculum orientis</name>
    <dbReference type="NCBI Taxonomy" id="768706"/>
    <lineage>
        <taxon>Bacteria</taxon>
        <taxon>Bacillati</taxon>
        <taxon>Bacillota</taxon>
        <taxon>Clostridia</taxon>
        <taxon>Eubacteriales</taxon>
        <taxon>Desulfitobacteriaceae</taxon>
        <taxon>Desulfosporosinus</taxon>
    </lineage>
</organism>
<reference evidence="2 3" key="2">
    <citation type="journal article" date="2012" name="J. Bacteriol.">
        <title>Complete genome sequences of Desulfosporosinus orientis DSM765T, Desulfosporosinus youngiae DSM17734T, Desulfosporosinus meridiei DSM13257T, and Desulfosporosinus acidiphilus DSM22704T.</title>
        <authorList>
            <person name="Pester M."/>
            <person name="Brambilla E."/>
            <person name="Alazard D."/>
            <person name="Rattei T."/>
            <person name="Weinmaier T."/>
            <person name="Han J."/>
            <person name="Lucas S."/>
            <person name="Lapidus A."/>
            <person name="Cheng J.F."/>
            <person name="Goodwin L."/>
            <person name="Pitluck S."/>
            <person name="Peters L."/>
            <person name="Ovchinnikova G."/>
            <person name="Teshima H."/>
            <person name="Detter J.C."/>
            <person name="Han C.S."/>
            <person name="Tapia R."/>
            <person name="Land M.L."/>
            <person name="Hauser L."/>
            <person name="Kyrpides N.C."/>
            <person name="Ivanova N.N."/>
            <person name="Pagani I."/>
            <person name="Huntmann M."/>
            <person name="Wei C.L."/>
            <person name="Davenport K.W."/>
            <person name="Daligault H."/>
            <person name="Chain P.S."/>
            <person name="Chen A."/>
            <person name="Mavromatis K."/>
            <person name="Markowitz V."/>
            <person name="Szeto E."/>
            <person name="Mikhailova N."/>
            <person name="Pati A."/>
            <person name="Wagner M."/>
            <person name="Woyke T."/>
            <person name="Ollivier B."/>
            <person name="Klenk H.P."/>
            <person name="Spring S."/>
            <person name="Loy A."/>
        </authorList>
    </citation>
    <scope>NUCLEOTIDE SEQUENCE [LARGE SCALE GENOMIC DNA]</scope>
    <source>
        <strain evidence="3">ATCC 19365 / DSM 765 / NCIMB 8382 / VKM B-1628</strain>
    </source>
</reference>
<proteinExistence type="predicted"/>
<evidence type="ECO:0000313" key="3">
    <source>
        <dbReference type="Proteomes" id="UP000006346"/>
    </source>
</evidence>
<evidence type="ECO:0000313" key="2">
    <source>
        <dbReference type="EMBL" id="AET66646.1"/>
    </source>
</evidence>
<dbReference type="Gene3D" id="2.30.30.240">
    <property type="entry name" value="PRC-barrel domain"/>
    <property type="match status" value="1"/>
</dbReference>
<dbReference type="Proteomes" id="UP000006346">
    <property type="component" value="Chromosome"/>
</dbReference>
<dbReference type="KEGG" id="dor:Desor_0971"/>
<dbReference type="eggNOG" id="COG3881">
    <property type="taxonomic scope" value="Bacteria"/>
</dbReference>
<dbReference type="PATRIC" id="fig|768706.3.peg.938"/>
<dbReference type="RefSeq" id="WP_014183468.1">
    <property type="nucleotide sequence ID" value="NC_016584.1"/>
</dbReference>
<keyword evidence="3" id="KW-1185">Reference proteome</keyword>
<dbReference type="SUPFAM" id="SSF50346">
    <property type="entry name" value="PRC-barrel domain"/>
    <property type="match status" value="2"/>
</dbReference>
<dbReference type="OrthoDB" id="1707618at2"/>